<dbReference type="InterPro" id="IPR029058">
    <property type="entry name" value="AB_hydrolase_fold"/>
</dbReference>
<dbReference type="Proteomes" id="UP001183420">
    <property type="component" value="Unassembled WGS sequence"/>
</dbReference>
<gene>
    <name evidence="2" type="ORF">RNC47_26275</name>
</gene>
<sequence>MAIDRPHVTEWGVGDRTAVLIHGLSGSSATWWRVAPWLAARGYRVLAPDLAGHGGAPRGPYSRERWADDLLAALPARPDLAIGHSLGGVLLAMIADRLRPARAVYEDPAWYPWNGVGYGAFQPAFRAFKPWTADDVRAAHPTWPDDAVRARLAELRDWDPDTTRMAYLETAYVPVFPVVPSLVLLADPSDLVPPPLADHFAEVGFTLRTVPGTGHFTHVDNPDGFLAALDGWV</sequence>
<dbReference type="InterPro" id="IPR050266">
    <property type="entry name" value="AB_hydrolase_sf"/>
</dbReference>
<keyword evidence="2" id="KW-0378">Hydrolase</keyword>
<dbReference type="Gene3D" id="3.40.50.1820">
    <property type="entry name" value="alpha/beta hydrolase"/>
    <property type="match status" value="1"/>
</dbReference>
<evidence type="ECO:0000259" key="1">
    <source>
        <dbReference type="Pfam" id="PF12697"/>
    </source>
</evidence>
<evidence type="ECO:0000313" key="2">
    <source>
        <dbReference type="EMBL" id="MDT0321846.1"/>
    </source>
</evidence>
<proteinExistence type="predicted"/>
<accession>A0ABU2LW72</accession>
<dbReference type="InterPro" id="IPR000073">
    <property type="entry name" value="AB_hydrolase_1"/>
</dbReference>
<protein>
    <submittedName>
        <fullName evidence="2">Alpha/beta hydrolase</fullName>
    </submittedName>
</protein>
<dbReference type="GO" id="GO:0016787">
    <property type="term" value="F:hydrolase activity"/>
    <property type="evidence" value="ECO:0007669"/>
    <property type="project" value="UniProtKB-KW"/>
</dbReference>
<reference evidence="3" key="1">
    <citation type="submission" date="2023-07" db="EMBL/GenBank/DDBJ databases">
        <title>30 novel species of actinomycetes from the DSMZ collection.</title>
        <authorList>
            <person name="Nouioui I."/>
        </authorList>
    </citation>
    <scope>NUCLEOTIDE SEQUENCE [LARGE SCALE GENOMIC DNA]</scope>
    <source>
        <strain evidence="3">DSM 44918</strain>
    </source>
</reference>
<dbReference type="SUPFAM" id="SSF53474">
    <property type="entry name" value="alpha/beta-Hydrolases"/>
    <property type="match status" value="1"/>
</dbReference>
<dbReference type="Pfam" id="PF12697">
    <property type="entry name" value="Abhydrolase_6"/>
    <property type="match status" value="1"/>
</dbReference>
<name>A0ABU2LW72_9ACTN</name>
<organism evidence="2 3">
    <name type="scientific">Streptomyces millisiae</name>
    <dbReference type="NCBI Taxonomy" id="3075542"/>
    <lineage>
        <taxon>Bacteria</taxon>
        <taxon>Bacillati</taxon>
        <taxon>Actinomycetota</taxon>
        <taxon>Actinomycetes</taxon>
        <taxon>Kitasatosporales</taxon>
        <taxon>Streptomycetaceae</taxon>
        <taxon>Streptomyces</taxon>
    </lineage>
</organism>
<dbReference type="PANTHER" id="PTHR43798">
    <property type="entry name" value="MONOACYLGLYCEROL LIPASE"/>
    <property type="match status" value="1"/>
</dbReference>
<comment type="caution">
    <text evidence="2">The sequence shown here is derived from an EMBL/GenBank/DDBJ whole genome shotgun (WGS) entry which is preliminary data.</text>
</comment>
<keyword evidence="3" id="KW-1185">Reference proteome</keyword>
<evidence type="ECO:0000313" key="3">
    <source>
        <dbReference type="Proteomes" id="UP001183420"/>
    </source>
</evidence>
<feature type="domain" description="AB hydrolase-1" evidence="1">
    <location>
        <begin position="19"/>
        <end position="228"/>
    </location>
</feature>
<dbReference type="EMBL" id="JAVREM010000048">
    <property type="protein sequence ID" value="MDT0321846.1"/>
    <property type="molecule type" value="Genomic_DNA"/>
</dbReference>
<dbReference type="PANTHER" id="PTHR43798:SF33">
    <property type="entry name" value="HYDROLASE, PUTATIVE (AFU_ORTHOLOGUE AFUA_2G14860)-RELATED"/>
    <property type="match status" value="1"/>
</dbReference>
<dbReference type="RefSeq" id="WP_311602149.1">
    <property type="nucleotide sequence ID" value="NZ_JAVREM010000048.1"/>
</dbReference>